<dbReference type="RefSeq" id="XP_033689961.1">
    <property type="nucleotide sequence ID" value="XM_033819933.1"/>
</dbReference>
<dbReference type="Proteomes" id="UP000800094">
    <property type="component" value="Unassembled WGS sequence"/>
</dbReference>
<gene>
    <name evidence="1" type="ORF">BU26DRAFT_148462</name>
</gene>
<evidence type="ECO:0000313" key="2">
    <source>
        <dbReference type="Proteomes" id="UP000800094"/>
    </source>
</evidence>
<sequence>MGGWAGLQQRGWLSEHLFPPCVFSDRPRGVGEAASSSGVSNAGWVMATLVAGCMAPKPLLLGRCSLYREERQGWRPGGVDRPMALDRRGDETAHEALLVKIRPQSPSGRPKSIPPRASQFGPVISRYFLAVLALVAGRPGSIHLLFGLANLTV</sequence>
<evidence type="ECO:0000313" key="1">
    <source>
        <dbReference type="EMBL" id="KAF2254957.1"/>
    </source>
</evidence>
<accession>A0A6A6IY50</accession>
<organism evidence="1 2">
    <name type="scientific">Trematosphaeria pertusa</name>
    <dbReference type="NCBI Taxonomy" id="390896"/>
    <lineage>
        <taxon>Eukaryota</taxon>
        <taxon>Fungi</taxon>
        <taxon>Dikarya</taxon>
        <taxon>Ascomycota</taxon>
        <taxon>Pezizomycotina</taxon>
        <taxon>Dothideomycetes</taxon>
        <taxon>Pleosporomycetidae</taxon>
        <taxon>Pleosporales</taxon>
        <taxon>Massarineae</taxon>
        <taxon>Trematosphaeriaceae</taxon>
        <taxon>Trematosphaeria</taxon>
    </lineage>
</organism>
<name>A0A6A6IY50_9PLEO</name>
<proteinExistence type="predicted"/>
<protein>
    <submittedName>
        <fullName evidence="1">Uncharacterized protein</fullName>
    </submittedName>
</protein>
<keyword evidence="2" id="KW-1185">Reference proteome</keyword>
<reference evidence="1" key="1">
    <citation type="journal article" date="2020" name="Stud. Mycol.">
        <title>101 Dothideomycetes genomes: a test case for predicting lifestyles and emergence of pathogens.</title>
        <authorList>
            <person name="Haridas S."/>
            <person name="Albert R."/>
            <person name="Binder M."/>
            <person name="Bloem J."/>
            <person name="Labutti K."/>
            <person name="Salamov A."/>
            <person name="Andreopoulos B."/>
            <person name="Baker S."/>
            <person name="Barry K."/>
            <person name="Bills G."/>
            <person name="Bluhm B."/>
            <person name="Cannon C."/>
            <person name="Castanera R."/>
            <person name="Culley D."/>
            <person name="Daum C."/>
            <person name="Ezra D."/>
            <person name="Gonzalez J."/>
            <person name="Henrissat B."/>
            <person name="Kuo A."/>
            <person name="Liang C."/>
            <person name="Lipzen A."/>
            <person name="Lutzoni F."/>
            <person name="Magnuson J."/>
            <person name="Mondo S."/>
            <person name="Nolan M."/>
            <person name="Ohm R."/>
            <person name="Pangilinan J."/>
            <person name="Park H.-J."/>
            <person name="Ramirez L."/>
            <person name="Alfaro M."/>
            <person name="Sun H."/>
            <person name="Tritt A."/>
            <person name="Yoshinaga Y."/>
            <person name="Zwiers L.-H."/>
            <person name="Turgeon B."/>
            <person name="Goodwin S."/>
            <person name="Spatafora J."/>
            <person name="Crous P."/>
            <person name="Grigoriev I."/>
        </authorList>
    </citation>
    <scope>NUCLEOTIDE SEQUENCE</scope>
    <source>
        <strain evidence="1">CBS 122368</strain>
    </source>
</reference>
<dbReference type="GeneID" id="54573263"/>
<dbReference type="AlphaFoldDB" id="A0A6A6IY50"/>
<dbReference type="EMBL" id="ML987190">
    <property type="protein sequence ID" value="KAF2254957.1"/>
    <property type="molecule type" value="Genomic_DNA"/>
</dbReference>